<evidence type="ECO:0000256" key="3">
    <source>
        <dbReference type="ARBA" id="ARBA00022722"/>
    </source>
</evidence>
<evidence type="ECO:0000256" key="4">
    <source>
        <dbReference type="ARBA" id="ARBA00022759"/>
    </source>
</evidence>
<evidence type="ECO:0000256" key="6">
    <source>
        <dbReference type="ARBA" id="ARBA00022918"/>
    </source>
</evidence>
<gene>
    <name evidence="8" type="primary">ABSGL_04764.1 scaffold 5867</name>
</gene>
<keyword evidence="2" id="KW-0548">Nucleotidyltransferase</keyword>
<evidence type="ECO:0000256" key="2">
    <source>
        <dbReference type="ARBA" id="ARBA00022695"/>
    </source>
</evidence>
<proteinExistence type="predicted"/>
<dbReference type="InParanoid" id="A0A168MTL7"/>
<feature type="domain" description="Reverse transcriptase RNase H-like" evidence="7">
    <location>
        <begin position="1"/>
        <end position="36"/>
    </location>
</feature>
<dbReference type="Proteomes" id="UP000078561">
    <property type="component" value="Unassembled WGS sequence"/>
</dbReference>
<dbReference type="SUPFAM" id="SSF56672">
    <property type="entry name" value="DNA/RNA polymerases"/>
    <property type="match status" value="1"/>
</dbReference>
<organism evidence="8">
    <name type="scientific">Absidia glauca</name>
    <name type="common">Pin mould</name>
    <dbReference type="NCBI Taxonomy" id="4829"/>
    <lineage>
        <taxon>Eukaryota</taxon>
        <taxon>Fungi</taxon>
        <taxon>Fungi incertae sedis</taxon>
        <taxon>Mucoromycota</taxon>
        <taxon>Mucoromycotina</taxon>
        <taxon>Mucoromycetes</taxon>
        <taxon>Mucorales</taxon>
        <taxon>Cunninghamellaceae</taxon>
        <taxon>Absidia</taxon>
    </lineage>
</organism>
<dbReference type="STRING" id="4829.A0A168MTL7"/>
<keyword evidence="6" id="KW-0695">RNA-directed DNA polymerase</keyword>
<accession>A0A168MTL7</accession>
<dbReference type="EMBL" id="LT552507">
    <property type="protein sequence ID" value="SAL99177.1"/>
    <property type="molecule type" value="Genomic_DNA"/>
</dbReference>
<keyword evidence="4" id="KW-0255">Endonuclease</keyword>
<sequence length="127" mass="14719">GRKFTLYTDHKALVYIHTQRNLNAMMTKWFDTLLDYTFEIVHLPGLQNVLPDRLSRLFPTTKELGEVEVDQEIQTEATANNEKTKVMRTTHKNDLDNDYMEPPTEAERSDILLKAHLFGHFGAEAIN</sequence>
<evidence type="ECO:0000256" key="5">
    <source>
        <dbReference type="ARBA" id="ARBA00022801"/>
    </source>
</evidence>
<protein>
    <recommendedName>
        <fullName evidence="7">Reverse transcriptase RNase H-like domain-containing protein</fullName>
    </recommendedName>
</protein>
<keyword evidence="3" id="KW-0540">Nuclease</keyword>
<keyword evidence="1" id="KW-0808">Transferase</keyword>
<evidence type="ECO:0000313" key="9">
    <source>
        <dbReference type="Proteomes" id="UP000078561"/>
    </source>
</evidence>
<dbReference type="Pfam" id="PF17917">
    <property type="entry name" value="RT_RNaseH"/>
    <property type="match status" value="1"/>
</dbReference>
<dbReference type="InterPro" id="IPR043502">
    <property type="entry name" value="DNA/RNA_pol_sf"/>
</dbReference>
<reference evidence="8" key="1">
    <citation type="submission" date="2016-04" db="EMBL/GenBank/DDBJ databases">
        <authorList>
            <person name="Evans L.H."/>
            <person name="Alamgir A."/>
            <person name="Owens N."/>
            <person name="Weber N.D."/>
            <person name="Virtaneva K."/>
            <person name="Barbian K."/>
            <person name="Babar A."/>
            <person name="Rosenke K."/>
        </authorList>
    </citation>
    <scope>NUCLEOTIDE SEQUENCE [LARGE SCALE GENOMIC DNA]</scope>
    <source>
        <strain evidence="8">CBS 101.48</strain>
    </source>
</reference>
<dbReference type="OrthoDB" id="2281046at2759"/>
<dbReference type="GO" id="GO:0004519">
    <property type="term" value="F:endonuclease activity"/>
    <property type="evidence" value="ECO:0007669"/>
    <property type="project" value="UniProtKB-KW"/>
</dbReference>
<evidence type="ECO:0000313" key="8">
    <source>
        <dbReference type="EMBL" id="SAL99177.1"/>
    </source>
</evidence>
<dbReference type="GO" id="GO:0003964">
    <property type="term" value="F:RNA-directed DNA polymerase activity"/>
    <property type="evidence" value="ECO:0007669"/>
    <property type="project" value="UniProtKB-KW"/>
</dbReference>
<keyword evidence="5" id="KW-0378">Hydrolase</keyword>
<dbReference type="GO" id="GO:0016787">
    <property type="term" value="F:hydrolase activity"/>
    <property type="evidence" value="ECO:0007669"/>
    <property type="project" value="UniProtKB-KW"/>
</dbReference>
<feature type="non-terminal residue" evidence="8">
    <location>
        <position position="1"/>
    </location>
</feature>
<keyword evidence="9" id="KW-1185">Reference proteome</keyword>
<dbReference type="InterPro" id="IPR041373">
    <property type="entry name" value="RT_RNaseH"/>
</dbReference>
<evidence type="ECO:0000256" key="1">
    <source>
        <dbReference type="ARBA" id="ARBA00022679"/>
    </source>
</evidence>
<evidence type="ECO:0000259" key="7">
    <source>
        <dbReference type="Pfam" id="PF17917"/>
    </source>
</evidence>
<name>A0A168MTL7_ABSGL</name>
<dbReference type="AlphaFoldDB" id="A0A168MTL7"/>